<dbReference type="HAMAP" id="MF_03107">
    <property type="entry name" value="3_ketoreductase"/>
    <property type="match status" value="1"/>
</dbReference>
<dbReference type="UniPathway" id="UPA00094"/>
<accession>F2PWQ3</accession>
<evidence type="ECO:0000256" key="4">
    <source>
        <dbReference type="ARBA" id="ARBA00022824"/>
    </source>
</evidence>
<keyword evidence="7 12" id="KW-1133">Transmembrane helix</keyword>
<evidence type="ECO:0000256" key="8">
    <source>
        <dbReference type="ARBA" id="ARBA00023002"/>
    </source>
</evidence>
<keyword evidence="8 12" id="KW-0560">Oxidoreductase</keyword>
<dbReference type="PROSITE" id="PS00061">
    <property type="entry name" value="ADH_SHORT"/>
    <property type="match status" value="1"/>
</dbReference>
<evidence type="ECO:0000256" key="5">
    <source>
        <dbReference type="ARBA" id="ARBA00022832"/>
    </source>
</evidence>
<dbReference type="Gene3D" id="3.40.50.720">
    <property type="entry name" value="NAD(P)-binding Rossmann-like Domain"/>
    <property type="match status" value="1"/>
</dbReference>
<keyword evidence="3 12" id="KW-0812">Transmembrane</keyword>
<evidence type="ECO:0000256" key="6">
    <source>
        <dbReference type="ARBA" id="ARBA00022857"/>
    </source>
</evidence>
<dbReference type="PIRSF" id="PIRSF000126">
    <property type="entry name" value="11-beta-HSD1"/>
    <property type="match status" value="1"/>
</dbReference>
<organism evidence="14 15">
    <name type="scientific">Trichophyton equinum (strain ATCC MYA-4606 / CBS 127.97)</name>
    <name type="common">Horse ringworm fungus</name>
    <dbReference type="NCBI Taxonomy" id="559882"/>
    <lineage>
        <taxon>Eukaryota</taxon>
        <taxon>Fungi</taxon>
        <taxon>Dikarya</taxon>
        <taxon>Ascomycota</taxon>
        <taxon>Pezizomycotina</taxon>
        <taxon>Eurotiomycetes</taxon>
        <taxon>Eurotiomycetidae</taxon>
        <taxon>Onygenales</taxon>
        <taxon>Arthrodermataceae</taxon>
        <taxon>Trichophyton</taxon>
    </lineage>
</organism>
<sequence>MTLCETIHNFRVEPPAGWASIASTFVAAVGGLFLASQLFGVLRAFLSIFVLPGKPLRSFGPKGSWALVTGASDGIGKEYAHQLARAGFNILLVSRSADKLAAVAGEICEKNASVQTKTMAMDFSHNDEDDYEKLKKVIKGMDISVLINNVGLSHSIPVPFVLTDPEEMEDIITINCLGTLRVTQLVAPGMMERKRGLILTMGSFGGLFPTPLLATYSGSKAFLQQWSSSLGSELEPYGITVQLTQSYLVTSAMSKIRKTSMTIPNPRDFVRATLGHVGRSGGLFSYAYTSVPYWSHALMAWSIVTFLGPISKTVIGFNKSMHESIRKRALKKRERDSGKKDCDFKCLLPHTLSDEAGV</sequence>
<keyword evidence="6 12" id="KW-0521">NADP</keyword>
<feature type="transmembrane region" description="Helical" evidence="13">
    <location>
        <begin position="197"/>
        <end position="216"/>
    </location>
</feature>
<comment type="function">
    <text evidence="12">Component of the microsomal membrane bound fatty acid elongation system, which produces the 26-carbon very long-chain fatty acids (VLCFA) from palmitate. Catalyzes the reduction of the 3-ketoacyl-CoA intermediate that is formed in each cycle of fatty acid elongation. VLCFAs serve as precursors for ceramide and sphingolipids.</text>
</comment>
<dbReference type="eggNOG" id="KOG1014">
    <property type="taxonomic scope" value="Eukaryota"/>
</dbReference>
<dbReference type="EMBL" id="DS995746">
    <property type="protein sequence ID" value="EGE06321.1"/>
    <property type="molecule type" value="Genomic_DNA"/>
</dbReference>
<comment type="pathway">
    <text evidence="1">Lipid metabolism; fatty acid biosynthesis.</text>
</comment>
<dbReference type="GO" id="GO:0005789">
    <property type="term" value="C:endoplasmic reticulum membrane"/>
    <property type="evidence" value="ECO:0007669"/>
    <property type="project" value="UniProtKB-SubCell"/>
</dbReference>
<reference evidence="15" key="1">
    <citation type="journal article" date="2012" name="MBio">
        <title>Comparative genome analysis of Trichophyton rubrum and related dermatophytes reveals candidate genes involved in infection.</title>
        <authorList>
            <person name="Martinez D.A."/>
            <person name="Oliver B.G."/>
            <person name="Graeser Y."/>
            <person name="Goldberg J.M."/>
            <person name="Li W."/>
            <person name="Martinez-Rossi N.M."/>
            <person name="Monod M."/>
            <person name="Shelest E."/>
            <person name="Barton R.C."/>
            <person name="Birch E."/>
            <person name="Brakhage A.A."/>
            <person name="Chen Z."/>
            <person name="Gurr S.J."/>
            <person name="Heiman D."/>
            <person name="Heitman J."/>
            <person name="Kosti I."/>
            <person name="Rossi A."/>
            <person name="Saif S."/>
            <person name="Samalova M."/>
            <person name="Saunders C.W."/>
            <person name="Shea T."/>
            <person name="Summerbell R.C."/>
            <person name="Xu J."/>
            <person name="Young S."/>
            <person name="Zeng Q."/>
            <person name="Birren B.W."/>
            <person name="Cuomo C.A."/>
            <person name="White T.C."/>
        </authorList>
    </citation>
    <scope>NUCLEOTIDE SEQUENCE [LARGE SCALE GENOMIC DNA]</scope>
    <source>
        <strain evidence="15">ATCC MYA-4606 / CBS 127.97</strain>
    </source>
</reference>
<evidence type="ECO:0000256" key="12">
    <source>
        <dbReference type="HAMAP-Rule" id="MF_03107"/>
    </source>
</evidence>
<evidence type="ECO:0000313" key="14">
    <source>
        <dbReference type="EMBL" id="EGE06321.1"/>
    </source>
</evidence>
<comment type="catalytic activity">
    <reaction evidence="12">
        <text>a very-long-chain (3R)-3-hydroxyacyl-CoA + NADP(+) = a very-long-chain 3-oxoacyl-CoA + NADPH + H(+)</text>
        <dbReference type="Rhea" id="RHEA:48680"/>
        <dbReference type="ChEBI" id="CHEBI:15378"/>
        <dbReference type="ChEBI" id="CHEBI:57783"/>
        <dbReference type="ChEBI" id="CHEBI:58349"/>
        <dbReference type="ChEBI" id="CHEBI:85440"/>
        <dbReference type="ChEBI" id="CHEBI:90725"/>
        <dbReference type="EC" id="1.1.1.330"/>
    </reaction>
</comment>
<dbReference type="GO" id="GO:0030497">
    <property type="term" value="P:fatty acid elongation"/>
    <property type="evidence" value="ECO:0007669"/>
    <property type="project" value="UniProtKB-UniRule"/>
</dbReference>
<evidence type="ECO:0000256" key="7">
    <source>
        <dbReference type="ARBA" id="ARBA00022989"/>
    </source>
</evidence>
<feature type="transmembrane region" description="Helical" evidence="13">
    <location>
        <begin position="18"/>
        <end position="51"/>
    </location>
</feature>
<dbReference type="InterPro" id="IPR027533">
    <property type="entry name" value="3_ketoreductase_fungal"/>
</dbReference>
<feature type="active site" description="Proton acceptor" evidence="12">
    <location>
        <position position="216"/>
    </location>
</feature>
<dbReference type="Proteomes" id="UP000009169">
    <property type="component" value="Unassembled WGS sequence"/>
</dbReference>
<dbReference type="FunFam" id="3.40.50.720:FF:000317">
    <property type="entry name" value="Very-long-chain 3-oxoacyl-CoA reductase"/>
    <property type="match status" value="1"/>
</dbReference>
<dbReference type="PRINTS" id="PR00081">
    <property type="entry name" value="GDHRDH"/>
</dbReference>
<name>F2PWQ3_TRIEC</name>
<feature type="binding site" evidence="12">
    <location>
        <position position="203"/>
    </location>
    <ligand>
        <name>substrate</name>
    </ligand>
</feature>
<keyword evidence="2 12" id="KW-0444">Lipid biosynthesis</keyword>
<proteinExistence type="inferred from homology"/>
<dbReference type="EC" id="1.1.1.330" evidence="12"/>
<dbReference type="InterPro" id="IPR036291">
    <property type="entry name" value="NAD(P)-bd_dom_sf"/>
</dbReference>
<dbReference type="GO" id="GO:0045703">
    <property type="term" value="F:ketoreductase activity"/>
    <property type="evidence" value="ECO:0007669"/>
    <property type="project" value="UniProtKB-UniRule"/>
</dbReference>
<gene>
    <name evidence="14" type="ORF">TEQG_05324</name>
</gene>
<dbReference type="HOGENOM" id="CLU_010194_38_0_1"/>
<dbReference type="GO" id="GO:0042761">
    <property type="term" value="P:very long-chain fatty acid biosynthetic process"/>
    <property type="evidence" value="ECO:0007669"/>
    <property type="project" value="EnsemblFungi"/>
</dbReference>
<evidence type="ECO:0000256" key="11">
    <source>
        <dbReference type="ARBA" id="ARBA00023160"/>
    </source>
</evidence>
<evidence type="ECO:0000256" key="9">
    <source>
        <dbReference type="ARBA" id="ARBA00023098"/>
    </source>
</evidence>
<dbReference type="Pfam" id="PF00106">
    <property type="entry name" value="adh_short"/>
    <property type="match status" value="1"/>
</dbReference>
<dbReference type="InterPro" id="IPR002347">
    <property type="entry name" value="SDR_fam"/>
</dbReference>
<comment type="subcellular location">
    <subcellularLocation>
        <location evidence="12">Endoplasmic reticulum membrane</location>
        <topology evidence="12">Single-pass membrane protein</topology>
    </subcellularLocation>
</comment>
<keyword evidence="9 12" id="KW-0443">Lipid metabolism</keyword>
<evidence type="ECO:0000256" key="10">
    <source>
        <dbReference type="ARBA" id="ARBA00023136"/>
    </source>
</evidence>
<keyword evidence="10 12" id="KW-0472">Membrane</keyword>
<evidence type="ECO:0000256" key="3">
    <source>
        <dbReference type="ARBA" id="ARBA00022692"/>
    </source>
</evidence>
<evidence type="ECO:0000256" key="13">
    <source>
        <dbReference type="SAM" id="Phobius"/>
    </source>
</evidence>
<dbReference type="SUPFAM" id="SSF51735">
    <property type="entry name" value="NAD(P)-binding Rossmann-fold domains"/>
    <property type="match status" value="1"/>
</dbReference>
<dbReference type="PANTHER" id="PTHR43086:SF2">
    <property type="entry name" value="HYDROXYSTEROID DEHYDROGENASE-LIKE PROTEIN 1"/>
    <property type="match status" value="1"/>
</dbReference>
<evidence type="ECO:0000256" key="2">
    <source>
        <dbReference type="ARBA" id="ARBA00022516"/>
    </source>
</evidence>
<feature type="transmembrane region" description="Helical" evidence="13">
    <location>
        <begin position="293"/>
        <end position="317"/>
    </location>
</feature>
<dbReference type="VEuPathDB" id="FungiDB:TEQG_05324"/>
<evidence type="ECO:0000313" key="15">
    <source>
        <dbReference type="Proteomes" id="UP000009169"/>
    </source>
</evidence>
<keyword evidence="4 12" id="KW-0256">Endoplasmic reticulum</keyword>
<dbReference type="CDD" id="cd05356">
    <property type="entry name" value="17beta-HSD1_like_SDR_c"/>
    <property type="match status" value="1"/>
</dbReference>
<dbReference type="AlphaFoldDB" id="F2PWQ3"/>
<dbReference type="OrthoDB" id="5545019at2759"/>
<dbReference type="GO" id="GO:0030148">
    <property type="term" value="P:sphingolipid biosynthetic process"/>
    <property type="evidence" value="ECO:0007669"/>
    <property type="project" value="EnsemblFungi"/>
</dbReference>
<dbReference type="PANTHER" id="PTHR43086">
    <property type="entry name" value="VERY-LONG-CHAIN 3-OXOOACYL-COA REDUCTASE"/>
    <property type="match status" value="1"/>
</dbReference>
<protein>
    <recommendedName>
        <fullName evidence="12">Very-long-chain 3-oxoacyl-CoA reductase</fullName>
        <ecNumber evidence="12">1.1.1.330</ecNumber>
    </recommendedName>
    <alternativeName>
        <fullName evidence="12">3-ketoacyl-CoA reductase</fullName>
        <shortName evidence="12">3-ketoreductase</shortName>
        <shortName evidence="12">KAR</shortName>
    </alternativeName>
    <alternativeName>
        <fullName evidence="12">Microsomal beta-keto-reductase</fullName>
    </alternativeName>
</protein>
<evidence type="ECO:0000256" key="1">
    <source>
        <dbReference type="ARBA" id="ARBA00005194"/>
    </source>
</evidence>
<comment type="similarity">
    <text evidence="12">Belongs to the short-chain dehydrogenases/reductases (SDR) family.</text>
</comment>
<keyword evidence="11 12" id="KW-0275">Fatty acid biosynthesis</keyword>
<dbReference type="InterPro" id="IPR020904">
    <property type="entry name" value="Sc_DH/Rdtase_CS"/>
</dbReference>
<dbReference type="GO" id="GO:0141040">
    <property type="term" value="F:very-long-chain 3-oxoacyl-CoA reductase activity"/>
    <property type="evidence" value="ECO:0007669"/>
    <property type="project" value="UniProtKB-EC"/>
</dbReference>
<keyword evidence="15" id="KW-1185">Reference proteome</keyword>
<keyword evidence="5 12" id="KW-0276">Fatty acid metabolism</keyword>